<comment type="similarity">
    <text evidence="1">Belongs to the universal stress protein A family.</text>
</comment>
<comment type="caution">
    <text evidence="3">The sequence shown here is derived from an EMBL/GenBank/DDBJ whole genome shotgun (WGS) entry which is preliminary data.</text>
</comment>
<dbReference type="Proteomes" id="UP000664109">
    <property type="component" value="Unassembled WGS sequence"/>
</dbReference>
<accession>A0ABS2V3F4</accession>
<proteinExistence type="inferred from homology"/>
<dbReference type="InterPro" id="IPR006016">
    <property type="entry name" value="UspA"/>
</dbReference>
<sequence>MRNVPAGPVLGAVVVGVDGSAQARAAALWAAGEADRRRTELRIVYAVDLERITRAASPRTIDEIYRAGHDLLRDTVEVVRARYPDLAVERELSRRDCVPALYETAGPHDTIVVGNRGLGGFGTLMLGSVGLDVLAHARRPVVIVRGESAGRVEAVVVAAVRDAGDADWLRFAAREAELRDASLKLLSVWNPLSRVGIAVTMLDDMNEMARGAERHVEALAGGLREEFTGLPVAVEIGGGMSAAGTLVEATGQADLLVLGGRRRPLGFGPTLGRVAHAVLHHADCPVLIVPRESARGEEER</sequence>
<dbReference type="PRINTS" id="PR01438">
    <property type="entry name" value="UNVRSLSTRESS"/>
</dbReference>
<evidence type="ECO:0000256" key="1">
    <source>
        <dbReference type="ARBA" id="ARBA00008791"/>
    </source>
</evidence>
<gene>
    <name evidence="3" type="ORF">JE024_37510</name>
</gene>
<feature type="domain" description="UspA" evidence="2">
    <location>
        <begin position="13"/>
        <end position="145"/>
    </location>
</feature>
<reference evidence="3 4" key="1">
    <citation type="journal article" date="2016" name="Arch. Microbiol.">
        <title>Streptomyces zhihengii sp. nov., isolated from rhizospheric soil of Psammosilene tunicoides.</title>
        <authorList>
            <person name="Huang M.J."/>
            <person name="Fei J.J."/>
            <person name="Salam N."/>
            <person name="Kim C.J."/>
            <person name="Hozzein W.N."/>
            <person name="Xiao M."/>
            <person name="Huang H.Q."/>
            <person name="Li W.J."/>
        </authorList>
    </citation>
    <scope>NUCLEOTIDE SEQUENCE [LARGE SCALE GENOMIC DNA]</scope>
    <source>
        <strain evidence="3 4">YIM T102</strain>
    </source>
</reference>
<dbReference type="SUPFAM" id="SSF52402">
    <property type="entry name" value="Adenine nucleotide alpha hydrolases-like"/>
    <property type="match status" value="2"/>
</dbReference>
<protein>
    <submittedName>
        <fullName evidence="3">Universal stress protein</fullName>
    </submittedName>
</protein>
<evidence type="ECO:0000259" key="2">
    <source>
        <dbReference type="Pfam" id="PF00582"/>
    </source>
</evidence>
<dbReference type="EMBL" id="JAFEJA010000002">
    <property type="protein sequence ID" value="MBM9624265.1"/>
    <property type="molecule type" value="Genomic_DNA"/>
</dbReference>
<dbReference type="InterPro" id="IPR014729">
    <property type="entry name" value="Rossmann-like_a/b/a_fold"/>
</dbReference>
<dbReference type="InterPro" id="IPR006015">
    <property type="entry name" value="Universal_stress_UspA"/>
</dbReference>
<feature type="domain" description="UspA" evidence="2">
    <location>
        <begin position="161"/>
        <end position="290"/>
    </location>
</feature>
<dbReference type="Gene3D" id="3.40.50.620">
    <property type="entry name" value="HUPs"/>
    <property type="match status" value="2"/>
</dbReference>
<name>A0ABS2V3F4_9ACTN</name>
<dbReference type="PANTHER" id="PTHR46268">
    <property type="entry name" value="STRESS RESPONSE PROTEIN NHAX"/>
    <property type="match status" value="1"/>
</dbReference>
<dbReference type="Pfam" id="PF00582">
    <property type="entry name" value="Usp"/>
    <property type="match status" value="2"/>
</dbReference>
<dbReference type="CDD" id="cd00293">
    <property type="entry name" value="USP-like"/>
    <property type="match status" value="1"/>
</dbReference>
<dbReference type="PANTHER" id="PTHR46268:SF6">
    <property type="entry name" value="UNIVERSAL STRESS PROTEIN UP12"/>
    <property type="match status" value="1"/>
</dbReference>
<organism evidence="3 4">
    <name type="scientific">Streptomyces zhihengii</name>
    <dbReference type="NCBI Taxonomy" id="1818004"/>
    <lineage>
        <taxon>Bacteria</taxon>
        <taxon>Bacillati</taxon>
        <taxon>Actinomycetota</taxon>
        <taxon>Actinomycetes</taxon>
        <taxon>Kitasatosporales</taxon>
        <taxon>Streptomycetaceae</taxon>
        <taxon>Streptomyces</taxon>
    </lineage>
</organism>
<evidence type="ECO:0000313" key="4">
    <source>
        <dbReference type="Proteomes" id="UP000664109"/>
    </source>
</evidence>
<keyword evidence="4" id="KW-1185">Reference proteome</keyword>
<dbReference type="RefSeq" id="WP_205378284.1">
    <property type="nucleotide sequence ID" value="NZ_JAFEJA010000002.1"/>
</dbReference>
<evidence type="ECO:0000313" key="3">
    <source>
        <dbReference type="EMBL" id="MBM9624265.1"/>
    </source>
</evidence>